<evidence type="ECO:0000256" key="4">
    <source>
        <dbReference type="SAM" id="SignalP"/>
    </source>
</evidence>
<keyword evidence="3" id="KW-0677">Repeat</keyword>
<accession>A0A8S2X5A8</accession>
<proteinExistence type="predicted"/>
<reference evidence="5" key="1">
    <citation type="submission" date="2021-02" db="EMBL/GenBank/DDBJ databases">
        <authorList>
            <person name="Nowell W R."/>
        </authorList>
    </citation>
    <scope>NUCLEOTIDE SEQUENCE</scope>
</reference>
<dbReference type="AlphaFoldDB" id="A0A8S2X5A8"/>
<dbReference type="PANTHER" id="PTHR24373">
    <property type="entry name" value="SLIT RELATED LEUCINE-RICH REPEAT NEURONAL PROTEIN"/>
    <property type="match status" value="1"/>
</dbReference>
<dbReference type="GO" id="GO:0031012">
    <property type="term" value="C:extracellular matrix"/>
    <property type="evidence" value="ECO:0007669"/>
    <property type="project" value="TreeGrafter"/>
</dbReference>
<dbReference type="Pfam" id="PF13855">
    <property type="entry name" value="LRR_8"/>
    <property type="match status" value="1"/>
</dbReference>
<keyword evidence="1" id="KW-0433">Leucine-rich repeat</keyword>
<dbReference type="InterPro" id="IPR001611">
    <property type="entry name" value="Leu-rich_rpt"/>
</dbReference>
<feature type="non-terminal residue" evidence="5">
    <location>
        <position position="435"/>
    </location>
</feature>
<dbReference type="EMBL" id="CAJOBH010071908">
    <property type="protein sequence ID" value="CAF4475960.1"/>
    <property type="molecule type" value="Genomic_DNA"/>
</dbReference>
<organism evidence="5 6">
    <name type="scientific">Rotaria magnacalcarata</name>
    <dbReference type="NCBI Taxonomy" id="392030"/>
    <lineage>
        <taxon>Eukaryota</taxon>
        <taxon>Metazoa</taxon>
        <taxon>Spiralia</taxon>
        <taxon>Gnathifera</taxon>
        <taxon>Rotifera</taxon>
        <taxon>Eurotatoria</taxon>
        <taxon>Bdelloidea</taxon>
        <taxon>Philodinida</taxon>
        <taxon>Philodinidae</taxon>
        <taxon>Rotaria</taxon>
    </lineage>
</organism>
<dbReference type="InterPro" id="IPR003591">
    <property type="entry name" value="Leu-rich_rpt_typical-subtyp"/>
</dbReference>
<gene>
    <name evidence="5" type="ORF">BYL167_LOCUS34886</name>
</gene>
<dbReference type="Proteomes" id="UP000681967">
    <property type="component" value="Unassembled WGS sequence"/>
</dbReference>
<feature type="chain" id="PRO_5035766245" evidence="4">
    <location>
        <begin position="17"/>
        <end position="435"/>
    </location>
</feature>
<evidence type="ECO:0000313" key="5">
    <source>
        <dbReference type="EMBL" id="CAF4475960.1"/>
    </source>
</evidence>
<evidence type="ECO:0000313" key="6">
    <source>
        <dbReference type="Proteomes" id="UP000681967"/>
    </source>
</evidence>
<evidence type="ECO:0000256" key="2">
    <source>
        <dbReference type="ARBA" id="ARBA00022729"/>
    </source>
</evidence>
<sequence>CSVVFILLLFPAQLFSINFKTACDLLSLPRECHCQRTRSMALVSLNETRLRCRQLTDVTTNHRWSSVLYDHLAFETFNENLTVHRFVFSNIIARTLRFNAQYLILNDHTFDSGYVGQLAITHQDTYGRIHFEFNGQIFYGTTITNLYFKLIDFEMPINELSFSNSKIYSFLIQSSKFYGFTNQNGETVSKSLTKTQYDHFLENNHIKYLHPYAFKDLLLLKNLSLAKNSIQDLSSMHFKELNQLYELDLGYNQINELNNYTFQHLYNLQILHLNHNPLEIIHSDAFSNLTQLKQIHFHGVEFIHLIDQQYLRWIWNLASLHVIHLLKTDFDLSDVAFCILSHYNQTLFHLSHQHFCSCNIHYFNFNQQSIENYSNSISKSTGNYLRLTPICNENETESISKQQINDSDLVLQGLEDKCDYKIVFLDCNAMTTTTT</sequence>
<dbReference type="InterPro" id="IPR050328">
    <property type="entry name" value="Dev_Immune_Receptor"/>
</dbReference>
<comment type="caution">
    <text evidence="5">The sequence shown here is derived from an EMBL/GenBank/DDBJ whole genome shotgun (WGS) entry which is preliminary data.</text>
</comment>
<evidence type="ECO:0000256" key="3">
    <source>
        <dbReference type="ARBA" id="ARBA00022737"/>
    </source>
</evidence>
<dbReference type="PROSITE" id="PS51450">
    <property type="entry name" value="LRR"/>
    <property type="match status" value="1"/>
</dbReference>
<dbReference type="InterPro" id="IPR032675">
    <property type="entry name" value="LRR_dom_sf"/>
</dbReference>
<evidence type="ECO:0000256" key="1">
    <source>
        <dbReference type="ARBA" id="ARBA00022614"/>
    </source>
</evidence>
<feature type="non-terminal residue" evidence="5">
    <location>
        <position position="1"/>
    </location>
</feature>
<feature type="signal peptide" evidence="4">
    <location>
        <begin position="1"/>
        <end position="16"/>
    </location>
</feature>
<keyword evidence="2 4" id="KW-0732">Signal</keyword>
<dbReference type="SMART" id="SM00369">
    <property type="entry name" value="LRR_TYP"/>
    <property type="match status" value="3"/>
</dbReference>
<dbReference type="GO" id="GO:0005615">
    <property type="term" value="C:extracellular space"/>
    <property type="evidence" value="ECO:0007669"/>
    <property type="project" value="TreeGrafter"/>
</dbReference>
<protein>
    <submittedName>
        <fullName evidence="5">Uncharacterized protein</fullName>
    </submittedName>
</protein>
<dbReference type="PANTHER" id="PTHR24373:SF370">
    <property type="entry name" value="FISH-LIPS, ISOFORM E"/>
    <property type="match status" value="1"/>
</dbReference>
<dbReference type="SUPFAM" id="SSF52058">
    <property type="entry name" value="L domain-like"/>
    <property type="match status" value="1"/>
</dbReference>
<dbReference type="Gene3D" id="3.80.10.10">
    <property type="entry name" value="Ribonuclease Inhibitor"/>
    <property type="match status" value="1"/>
</dbReference>
<name>A0A8S2X5A8_9BILA</name>